<dbReference type="SUPFAM" id="SSF101874">
    <property type="entry name" value="YceI-like"/>
    <property type="match status" value="1"/>
</dbReference>
<comment type="caution">
    <text evidence="3">The sequence shown here is derived from an EMBL/GenBank/DDBJ whole genome shotgun (WGS) entry which is preliminary data.</text>
</comment>
<keyword evidence="4" id="KW-1185">Reference proteome</keyword>
<reference evidence="3 4" key="1">
    <citation type="submission" date="2021-05" db="EMBL/GenBank/DDBJ databases">
        <title>A Polyphasic approach of four new species of the genus Ohtaekwangia: Ohtaekwangia histidinii sp. nov., Ohtaekwangia cretensis sp. nov., Ohtaekwangia indiensis sp. nov., Ohtaekwangia reichenbachii sp. nov. from diverse environment.</title>
        <authorList>
            <person name="Octaviana S."/>
        </authorList>
    </citation>
    <scope>NUCLEOTIDE SEQUENCE [LARGE SCALE GENOMIC DNA]</scope>
    <source>
        <strain evidence="3 4">PWU5</strain>
    </source>
</reference>
<proteinExistence type="predicted"/>
<dbReference type="Pfam" id="PF04264">
    <property type="entry name" value="YceI"/>
    <property type="match status" value="1"/>
</dbReference>
<dbReference type="PANTHER" id="PTHR34406:SF1">
    <property type="entry name" value="PROTEIN YCEI"/>
    <property type="match status" value="1"/>
</dbReference>
<feature type="chain" id="PRO_5042966367" evidence="1">
    <location>
        <begin position="25"/>
        <end position="200"/>
    </location>
</feature>
<protein>
    <submittedName>
        <fullName evidence="3">YceI family protein</fullName>
    </submittedName>
</protein>
<gene>
    <name evidence="3" type="ORF">KK062_14320</name>
</gene>
<evidence type="ECO:0000313" key="3">
    <source>
        <dbReference type="EMBL" id="MBT1709414.1"/>
    </source>
</evidence>
<dbReference type="Proteomes" id="UP001319080">
    <property type="component" value="Unassembled WGS sequence"/>
</dbReference>
<keyword evidence="1" id="KW-0732">Signal</keyword>
<evidence type="ECO:0000256" key="1">
    <source>
        <dbReference type="SAM" id="SignalP"/>
    </source>
</evidence>
<accession>A0AAP2E0T1</accession>
<dbReference type="PANTHER" id="PTHR34406">
    <property type="entry name" value="PROTEIN YCEI"/>
    <property type="match status" value="1"/>
</dbReference>
<dbReference type="AlphaFoldDB" id="A0AAP2E0T1"/>
<feature type="signal peptide" evidence="1">
    <location>
        <begin position="1"/>
        <end position="24"/>
    </location>
</feature>
<evidence type="ECO:0000313" key="4">
    <source>
        <dbReference type="Proteomes" id="UP001319080"/>
    </source>
</evidence>
<dbReference type="RefSeq" id="WP_254084994.1">
    <property type="nucleotide sequence ID" value="NZ_JAHESE010000013.1"/>
</dbReference>
<organism evidence="3 4">
    <name type="scientific">Dawidia cretensis</name>
    <dbReference type="NCBI Taxonomy" id="2782350"/>
    <lineage>
        <taxon>Bacteria</taxon>
        <taxon>Pseudomonadati</taxon>
        <taxon>Bacteroidota</taxon>
        <taxon>Cytophagia</taxon>
        <taxon>Cytophagales</taxon>
        <taxon>Chryseotaleaceae</taxon>
        <taxon>Dawidia</taxon>
    </lineage>
</organism>
<dbReference type="SMART" id="SM00867">
    <property type="entry name" value="YceI"/>
    <property type="match status" value="1"/>
</dbReference>
<feature type="domain" description="Lipid/polyisoprenoid-binding YceI-like" evidence="2">
    <location>
        <begin position="27"/>
        <end position="193"/>
    </location>
</feature>
<name>A0AAP2E0T1_9BACT</name>
<sequence length="200" mass="21588">MNSKHLNATLVVLLAIFLYHPLHAQSTLTVKSVKASIQGSSTLHAWESQITQITCLGDFQSDNTLLKNIADISVKIPIAGIKSSEGRMMDNKTYEAFKSEEHPYITYTASRAQITTDAAKNTTIKVSGNLTMAGTTKPITVEATGKSLPNGDMEISITRKLKMTEFNMKPPTAMMGTIKVGDEVTVVVSLVLTQAASAAR</sequence>
<dbReference type="InterPro" id="IPR007372">
    <property type="entry name" value="Lipid/polyisoprenoid-bd_YceI"/>
</dbReference>
<evidence type="ECO:0000259" key="2">
    <source>
        <dbReference type="SMART" id="SM00867"/>
    </source>
</evidence>
<dbReference type="InterPro" id="IPR036761">
    <property type="entry name" value="TTHA0802/YceI-like_sf"/>
</dbReference>
<dbReference type="Gene3D" id="2.40.128.110">
    <property type="entry name" value="Lipid/polyisoprenoid-binding, YceI-like"/>
    <property type="match status" value="1"/>
</dbReference>
<dbReference type="EMBL" id="JAHESE010000013">
    <property type="protein sequence ID" value="MBT1709414.1"/>
    <property type="molecule type" value="Genomic_DNA"/>
</dbReference>